<dbReference type="EC" id="1.5.5.2" evidence="2 5"/>
<proteinExistence type="inferred from homology"/>
<dbReference type="GO" id="GO:0005739">
    <property type="term" value="C:mitochondrion"/>
    <property type="evidence" value="ECO:0007669"/>
    <property type="project" value="TreeGrafter"/>
</dbReference>
<keyword evidence="4 5" id="KW-0642">Proline metabolism</keyword>
<evidence type="ECO:0000256" key="4">
    <source>
        <dbReference type="ARBA" id="ARBA00023062"/>
    </source>
</evidence>
<name>A0A0C9S838_9CONI</name>
<comment type="cofactor">
    <cofactor evidence="5">
        <name>FAD</name>
        <dbReference type="ChEBI" id="CHEBI:57692"/>
    </cofactor>
</comment>
<organism evidence="7">
    <name type="scientific">Wollemia nobilis</name>
    <dbReference type="NCBI Taxonomy" id="56998"/>
    <lineage>
        <taxon>Eukaryota</taxon>
        <taxon>Viridiplantae</taxon>
        <taxon>Streptophyta</taxon>
        <taxon>Embryophyta</taxon>
        <taxon>Tracheophyta</taxon>
        <taxon>Spermatophyta</taxon>
        <taxon>Pinopsida</taxon>
        <taxon>Pinidae</taxon>
        <taxon>Conifers II</taxon>
        <taxon>Araucariales</taxon>
        <taxon>Araucariaceae</taxon>
        <taxon>Wollemia</taxon>
    </lineage>
</organism>
<comment type="catalytic activity">
    <reaction evidence="5">
        <text>L-proline + a quinone = (S)-1-pyrroline-5-carboxylate + a quinol + H(+)</text>
        <dbReference type="Rhea" id="RHEA:23784"/>
        <dbReference type="ChEBI" id="CHEBI:15378"/>
        <dbReference type="ChEBI" id="CHEBI:17388"/>
        <dbReference type="ChEBI" id="CHEBI:24646"/>
        <dbReference type="ChEBI" id="CHEBI:60039"/>
        <dbReference type="ChEBI" id="CHEBI:132124"/>
        <dbReference type="EC" id="1.5.5.2"/>
    </reaction>
</comment>
<dbReference type="GO" id="GO:0004657">
    <property type="term" value="F:proline dehydrogenase activity"/>
    <property type="evidence" value="ECO:0007669"/>
    <property type="project" value="UniProtKB-EC"/>
</dbReference>
<dbReference type="Pfam" id="PF01619">
    <property type="entry name" value="Pro_dh"/>
    <property type="match status" value="1"/>
</dbReference>
<dbReference type="EMBL" id="GCHU01006047">
    <property type="protein sequence ID" value="JAG88687.1"/>
    <property type="molecule type" value="Transcribed_RNA"/>
</dbReference>
<comment type="function">
    <text evidence="5">Converts proline to delta-1-pyrroline-5-carboxylate.</text>
</comment>
<dbReference type="PANTHER" id="PTHR13914">
    <property type="entry name" value="PROLINE OXIDASE"/>
    <property type="match status" value="1"/>
</dbReference>
<dbReference type="InterPro" id="IPR029041">
    <property type="entry name" value="FAD-linked_oxidoreductase-like"/>
</dbReference>
<feature type="domain" description="Proline dehydrogenase" evidence="6">
    <location>
        <begin position="176"/>
        <end position="510"/>
    </location>
</feature>
<dbReference type="GO" id="GO:0010133">
    <property type="term" value="P:L-proline catabolic process to L-glutamate"/>
    <property type="evidence" value="ECO:0007669"/>
    <property type="project" value="TreeGrafter"/>
</dbReference>
<keyword evidence="5" id="KW-0274">FAD</keyword>
<dbReference type="Gene3D" id="3.20.20.220">
    <property type="match status" value="1"/>
</dbReference>
<dbReference type="InterPro" id="IPR002872">
    <property type="entry name" value="Proline_DH_dom"/>
</dbReference>
<evidence type="ECO:0000256" key="2">
    <source>
        <dbReference type="ARBA" id="ARBA00012695"/>
    </source>
</evidence>
<sequence length="534" mass="58258">MAWRSLLALSKRNKGLSAFSNRISELQHIKSASNLYRGQGISEVCASNSGDASDFGSFRPLTSSSTPLEASPRTSAASAPVLQDCCVEPVAVPASTGTFQVDNGEILYAGMTSKELVSTLFNLYLVAYEPVVDLSIKVLKSPLMKPAVFRIPLLQAVKRTAYSHFCAGENVAEASATLQRMWELGLKGILDYSLEDATDNACCDKNLQEFLNTINTTLRLPAGSVSFACVKITALCPLPLLERVSDLLRWRHSHPEQRLLWLHDTLPILAPSSPTYHTAKPPAPLTDAEERDLRLAEERLHTLCKACEESALPLLVDAEYTSVQPAIDYFTYSATLEFNKSAKPLVYGTVQAYLKDALPRLQLASDEATRRGVQIGLKLVRGAYITRESALAASLGAPSPIHSSIQETHRCYDACAAFMMEKAAVAEGSVVLATHNFDSGKAATAKAEELNIRKGNDRVQFAQLKGMADGLSLGLVQAGFLVSKYLPFGPVDHVMPYLIRRAEENRGLLSTTMADRRRLRTELGRRLQAVIAQG</sequence>
<dbReference type="SUPFAM" id="SSF51730">
    <property type="entry name" value="FAD-linked oxidoreductase"/>
    <property type="match status" value="1"/>
</dbReference>
<comment type="similarity">
    <text evidence="1 5">Belongs to the proline oxidase family.</text>
</comment>
<evidence type="ECO:0000256" key="5">
    <source>
        <dbReference type="RuleBase" id="RU364054"/>
    </source>
</evidence>
<evidence type="ECO:0000256" key="3">
    <source>
        <dbReference type="ARBA" id="ARBA00023002"/>
    </source>
</evidence>
<dbReference type="PANTHER" id="PTHR13914:SF0">
    <property type="entry name" value="PROLINE DEHYDROGENASE 1, MITOCHONDRIAL"/>
    <property type="match status" value="1"/>
</dbReference>
<evidence type="ECO:0000259" key="6">
    <source>
        <dbReference type="Pfam" id="PF01619"/>
    </source>
</evidence>
<reference evidence="7" key="1">
    <citation type="submission" date="2015-02" db="EMBL/GenBank/DDBJ databases">
        <title>A transcriptome of Wollemia nobilis - a relic of Gondwana.</title>
        <authorList>
            <person name="Chia J.Y."/>
            <person name="Leong Y.S."/>
            <person name="Abdul Karim S."/>
            <person name="Wan Azmi N."/>
            <person name="Hercus R."/>
            <person name="Croft L."/>
        </authorList>
    </citation>
    <scope>NUCLEOTIDE SEQUENCE</scope>
    <source>
        <strain evidence="7">MaeBrown</strain>
        <tissue evidence="7">Leaf</tissue>
    </source>
</reference>
<keyword evidence="5" id="KW-0285">Flavoprotein</keyword>
<protein>
    <recommendedName>
        <fullName evidence="2 5">Proline dehydrogenase</fullName>
        <ecNumber evidence="2 5">1.5.5.2</ecNumber>
    </recommendedName>
</protein>
<dbReference type="GO" id="GO:0071949">
    <property type="term" value="F:FAD binding"/>
    <property type="evidence" value="ECO:0007669"/>
    <property type="project" value="TreeGrafter"/>
</dbReference>
<evidence type="ECO:0000313" key="7">
    <source>
        <dbReference type="EMBL" id="JAG88687.1"/>
    </source>
</evidence>
<dbReference type="InterPro" id="IPR015659">
    <property type="entry name" value="Proline_oxidase"/>
</dbReference>
<keyword evidence="3 5" id="KW-0560">Oxidoreductase</keyword>
<evidence type="ECO:0000256" key="1">
    <source>
        <dbReference type="ARBA" id="ARBA00005869"/>
    </source>
</evidence>
<accession>A0A0C9S838</accession>
<dbReference type="AlphaFoldDB" id="A0A0C9S838"/>